<dbReference type="SMART" id="SM00418">
    <property type="entry name" value="HTH_ARSR"/>
    <property type="match status" value="1"/>
</dbReference>
<evidence type="ECO:0000256" key="3">
    <source>
        <dbReference type="ARBA" id="ARBA00023163"/>
    </source>
</evidence>
<dbReference type="InterPro" id="IPR036388">
    <property type="entry name" value="WH-like_DNA-bd_sf"/>
</dbReference>
<organism evidence="5 6">
    <name type="scientific">Rhizocola hellebori</name>
    <dbReference type="NCBI Taxonomy" id="1392758"/>
    <lineage>
        <taxon>Bacteria</taxon>
        <taxon>Bacillati</taxon>
        <taxon>Actinomycetota</taxon>
        <taxon>Actinomycetes</taxon>
        <taxon>Micromonosporales</taxon>
        <taxon>Micromonosporaceae</taxon>
        <taxon>Rhizocola</taxon>
    </lineage>
</organism>
<gene>
    <name evidence="5" type="ORF">Rhe02_19190</name>
</gene>
<dbReference type="InterPro" id="IPR051011">
    <property type="entry name" value="Metal_resp_trans_reg"/>
</dbReference>
<dbReference type="Gene3D" id="1.10.10.10">
    <property type="entry name" value="Winged helix-like DNA-binding domain superfamily/Winged helix DNA-binding domain"/>
    <property type="match status" value="1"/>
</dbReference>
<dbReference type="GO" id="GO:0003700">
    <property type="term" value="F:DNA-binding transcription factor activity"/>
    <property type="evidence" value="ECO:0007669"/>
    <property type="project" value="InterPro"/>
</dbReference>
<dbReference type="Pfam" id="PF12840">
    <property type="entry name" value="HTH_20"/>
    <property type="match status" value="1"/>
</dbReference>
<keyword evidence="2" id="KW-0238">DNA-binding</keyword>
<keyword evidence="6" id="KW-1185">Reference proteome</keyword>
<dbReference type="InterPro" id="IPR011991">
    <property type="entry name" value="ArsR-like_HTH"/>
</dbReference>
<accession>A0A8J3VF73</accession>
<proteinExistence type="predicted"/>
<feature type="domain" description="HTH arsR-type" evidence="4">
    <location>
        <begin position="251"/>
        <end position="323"/>
    </location>
</feature>
<evidence type="ECO:0000256" key="1">
    <source>
        <dbReference type="ARBA" id="ARBA00023015"/>
    </source>
</evidence>
<evidence type="ECO:0000259" key="4">
    <source>
        <dbReference type="SMART" id="SM00418"/>
    </source>
</evidence>
<name>A0A8J3VF73_9ACTN</name>
<dbReference type="RefSeq" id="WP_203907746.1">
    <property type="nucleotide sequence ID" value="NZ_BONY01000009.1"/>
</dbReference>
<evidence type="ECO:0000256" key="2">
    <source>
        <dbReference type="ARBA" id="ARBA00023125"/>
    </source>
</evidence>
<dbReference type="SUPFAM" id="SSF46785">
    <property type="entry name" value="Winged helix' DNA-binding domain"/>
    <property type="match status" value="1"/>
</dbReference>
<dbReference type="InterPro" id="IPR036390">
    <property type="entry name" value="WH_DNA-bd_sf"/>
</dbReference>
<dbReference type="CDD" id="cd00090">
    <property type="entry name" value="HTH_ARSR"/>
    <property type="match status" value="1"/>
</dbReference>
<dbReference type="InterPro" id="IPR001845">
    <property type="entry name" value="HTH_ArsR_DNA-bd_dom"/>
</dbReference>
<reference evidence="5" key="1">
    <citation type="submission" date="2021-01" db="EMBL/GenBank/DDBJ databases">
        <title>Whole genome shotgun sequence of Rhizocola hellebori NBRC 109834.</title>
        <authorList>
            <person name="Komaki H."/>
            <person name="Tamura T."/>
        </authorList>
    </citation>
    <scope>NUCLEOTIDE SEQUENCE</scope>
    <source>
        <strain evidence="5">NBRC 109834</strain>
    </source>
</reference>
<dbReference type="Proteomes" id="UP000612899">
    <property type="component" value="Unassembled WGS sequence"/>
</dbReference>
<evidence type="ECO:0000313" key="5">
    <source>
        <dbReference type="EMBL" id="GIH03852.1"/>
    </source>
</evidence>
<dbReference type="PANTHER" id="PTHR43132">
    <property type="entry name" value="ARSENICAL RESISTANCE OPERON REPRESSOR ARSR-RELATED"/>
    <property type="match status" value="1"/>
</dbReference>
<comment type="caution">
    <text evidence="5">The sequence shown here is derived from an EMBL/GenBank/DDBJ whole genome shotgun (WGS) entry which is preliminary data.</text>
</comment>
<sequence length="326" mass="35627">MLRIVFTSEDLARLKVRTTPDPLWDLVLSIHMLRGQPGDLLFRDWRRRTAAALRVGLGPGGRLLSDLIPTMGYFPDFLNPAAAEHGLAHGLETIRSTPIKRLRSDLGRMRLPTRTVSDARLLHSGDPVTLGVLTKTMQAYYDMAIVPYLPVLNTATDRDRRIRGEAILGGGVRTLLESLQPLMAYSDGELRIPNHPHQVIHLEGRGLTLVPSYFCVRHPITLFDAELPPVLIYPCTREQGPLLLPNTVPHRNLAALIGSTRAAILATVGSGTGTMDLARRLGISPANASEHLSVLRDSGLITSHRVGARVVHEIAGLGVALLEGPR</sequence>
<dbReference type="PANTHER" id="PTHR43132:SF8">
    <property type="entry name" value="HTH-TYPE TRANSCRIPTIONAL REGULATOR KMTR"/>
    <property type="match status" value="1"/>
</dbReference>
<keyword evidence="1" id="KW-0805">Transcription regulation</keyword>
<evidence type="ECO:0000313" key="6">
    <source>
        <dbReference type="Proteomes" id="UP000612899"/>
    </source>
</evidence>
<dbReference type="GO" id="GO:0003677">
    <property type="term" value="F:DNA binding"/>
    <property type="evidence" value="ECO:0007669"/>
    <property type="project" value="UniProtKB-KW"/>
</dbReference>
<keyword evidence="3" id="KW-0804">Transcription</keyword>
<dbReference type="AlphaFoldDB" id="A0A8J3VF73"/>
<dbReference type="EMBL" id="BONY01000009">
    <property type="protein sequence ID" value="GIH03852.1"/>
    <property type="molecule type" value="Genomic_DNA"/>
</dbReference>
<protein>
    <submittedName>
        <fullName evidence="5">Transcriptional regulator</fullName>
    </submittedName>
</protein>